<dbReference type="EMBL" id="BNDY01000003">
    <property type="protein sequence ID" value="GHI37971.1"/>
    <property type="molecule type" value="Genomic_DNA"/>
</dbReference>
<dbReference type="Proteomes" id="UP001050808">
    <property type="component" value="Unassembled WGS sequence"/>
</dbReference>
<proteinExistence type="predicted"/>
<sequence length="262" mass="28960">MTDHQLISEVTTRGYAVISTPVIADDPFEAHRRVAQSLGLPDAYTPLLYKDSEVRSAVGQVGPYNEIPRDNKSMQPWSKMPAQRFHVDGLLEPLGGIKTTILHCLTQAHSGGETELLFSCDAFLDLSATDEDAAKSLLHPEALTRFATISESTPTRLRAPGPAFGWVDGTLATRYSDGPTELWNTPENPDLQRALDYLRGPALETHRVQVRLEPGDMLIFRNDRVSHRGCVYQNGVHPRRLTRSMYSSAPAPQPAAKEVSET</sequence>
<comment type="caution">
    <text evidence="4">The sequence shown here is derived from an EMBL/GenBank/DDBJ whole genome shotgun (WGS) entry which is preliminary data.</text>
</comment>
<dbReference type="InterPro" id="IPR042098">
    <property type="entry name" value="TauD-like_sf"/>
</dbReference>
<organism evidence="4 5">
    <name type="scientific">Streptomyces violascens</name>
    <dbReference type="NCBI Taxonomy" id="67381"/>
    <lineage>
        <taxon>Bacteria</taxon>
        <taxon>Bacillati</taxon>
        <taxon>Actinomycetota</taxon>
        <taxon>Actinomycetes</taxon>
        <taxon>Kitasatosporales</taxon>
        <taxon>Streptomycetaceae</taxon>
        <taxon>Streptomyces</taxon>
    </lineage>
</organism>
<evidence type="ECO:0000256" key="1">
    <source>
        <dbReference type="ARBA" id="ARBA00023002"/>
    </source>
</evidence>
<keyword evidence="5" id="KW-1185">Reference proteome</keyword>
<feature type="domain" description="TauD/TfdA-like" evidence="3">
    <location>
        <begin position="13"/>
        <end position="245"/>
    </location>
</feature>
<dbReference type="RefSeq" id="WP_189970413.1">
    <property type="nucleotide sequence ID" value="NZ_BMUA01000035.1"/>
</dbReference>
<dbReference type="Pfam" id="PF02668">
    <property type="entry name" value="TauD"/>
    <property type="match status" value="1"/>
</dbReference>
<keyword evidence="2" id="KW-0408">Iron</keyword>
<dbReference type="SUPFAM" id="SSF51197">
    <property type="entry name" value="Clavaminate synthase-like"/>
    <property type="match status" value="1"/>
</dbReference>
<keyword evidence="1" id="KW-0560">Oxidoreductase</keyword>
<gene>
    <name evidence="4" type="ORF">Sviol_23790</name>
</gene>
<evidence type="ECO:0000313" key="5">
    <source>
        <dbReference type="Proteomes" id="UP001050808"/>
    </source>
</evidence>
<accession>A0ABQ3QL22</accession>
<evidence type="ECO:0000259" key="3">
    <source>
        <dbReference type="Pfam" id="PF02668"/>
    </source>
</evidence>
<evidence type="ECO:0000313" key="4">
    <source>
        <dbReference type="EMBL" id="GHI37971.1"/>
    </source>
</evidence>
<reference evidence="4" key="1">
    <citation type="submission" date="2024-05" db="EMBL/GenBank/DDBJ databases">
        <title>Whole genome shotgun sequence of Streptomyces violascens NBRC 12920.</title>
        <authorList>
            <person name="Komaki H."/>
            <person name="Tamura T."/>
        </authorList>
    </citation>
    <scope>NUCLEOTIDE SEQUENCE</scope>
    <source>
        <strain evidence="4">NBRC 12920</strain>
    </source>
</reference>
<dbReference type="InterPro" id="IPR003819">
    <property type="entry name" value="TauD/TfdA-like"/>
</dbReference>
<dbReference type="Gene3D" id="3.60.130.10">
    <property type="entry name" value="Clavaminate synthase-like"/>
    <property type="match status" value="1"/>
</dbReference>
<name>A0ABQ3QL22_9ACTN</name>
<evidence type="ECO:0000256" key="2">
    <source>
        <dbReference type="ARBA" id="ARBA00023004"/>
    </source>
</evidence>
<protein>
    <recommendedName>
        <fullName evidence="3">TauD/TfdA-like domain-containing protein</fullName>
    </recommendedName>
</protein>